<gene>
    <name evidence="5" type="ORF">C0039_20430</name>
</gene>
<evidence type="ECO:0000259" key="3">
    <source>
        <dbReference type="PROSITE" id="PS50234"/>
    </source>
</evidence>
<dbReference type="Proteomes" id="UP000235005">
    <property type="component" value="Unassembled WGS sequence"/>
</dbReference>
<dbReference type="SMART" id="SM00609">
    <property type="entry name" value="VIT"/>
    <property type="match status" value="1"/>
</dbReference>
<feature type="transmembrane region" description="Helical" evidence="2">
    <location>
        <begin position="712"/>
        <end position="730"/>
    </location>
</feature>
<keyword evidence="2" id="KW-0812">Transmembrane</keyword>
<dbReference type="NCBIfam" id="TIGR03788">
    <property type="entry name" value="marine_srt_targ"/>
    <property type="match status" value="1"/>
</dbReference>
<dbReference type="PROSITE" id="PS50234">
    <property type="entry name" value="VWFA"/>
    <property type="match status" value="1"/>
</dbReference>
<organism evidence="5 6">
    <name type="scientific">Pseudohalioglobus lutimaris</name>
    <dbReference type="NCBI Taxonomy" id="1737061"/>
    <lineage>
        <taxon>Bacteria</taxon>
        <taxon>Pseudomonadati</taxon>
        <taxon>Pseudomonadota</taxon>
        <taxon>Gammaproteobacteria</taxon>
        <taxon>Cellvibrionales</taxon>
        <taxon>Halieaceae</taxon>
        <taxon>Pseudohalioglobus</taxon>
    </lineage>
</organism>
<dbReference type="Pfam" id="PF13768">
    <property type="entry name" value="VWA_3"/>
    <property type="match status" value="1"/>
</dbReference>
<dbReference type="PROSITE" id="PS51468">
    <property type="entry name" value="VIT"/>
    <property type="match status" value="1"/>
</dbReference>
<dbReference type="InterPro" id="IPR002035">
    <property type="entry name" value="VWF_A"/>
</dbReference>
<dbReference type="PANTHER" id="PTHR45737">
    <property type="entry name" value="VON WILLEBRAND FACTOR A DOMAIN-CONTAINING PROTEIN 5A"/>
    <property type="match status" value="1"/>
</dbReference>
<proteinExistence type="predicted"/>
<comment type="caution">
    <text evidence="5">The sequence shown here is derived from an EMBL/GenBank/DDBJ whole genome shotgun (WGS) entry which is preliminary data.</text>
</comment>
<dbReference type="Pfam" id="PF08487">
    <property type="entry name" value="VIT"/>
    <property type="match status" value="1"/>
</dbReference>
<name>A0A2N5WWQ6_9GAMM</name>
<dbReference type="SMART" id="SM00327">
    <property type="entry name" value="VWA"/>
    <property type="match status" value="1"/>
</dbReference>
<evidence type="ECO:0000313" key="6">
    <source>
        <dbReference type="Proteomes" id="UP000235005"/>
    </source>
</evidence>
<feature type="domain" description="VWFA" evidence="3">
    <location>
        <begin position="369"/>
        <end position="545"/>
    </location>
</feature>
<dbReference type="EMBL" id="PKUS01000052">
    <property type="protein sequence ID" value="PLW66677.1"/>
    <property type="molecule type" value="Genomic_DNA"/>
</dbReference>
<evidence type="ECO:0000256" key="1">
    <source>
        <dbReference type="SAM" id="MobiDB-lite"/>
    </source>
</evidence>
<dbReference type="OrthoDB" id="9784383at2"/>
<evidence type="ECO:0000256" key="2">
    <source>
        <dbReference type="SAM" id="Phobius"/>
    </source>
</evidence>
<evidence type="ECO:0000313" key="5">
    <source>
        <dbReference type="EMBL" id="PLW66677.1"/>
    </source>
</evidence>
<feature type="domain" description="VIT" evidence="4">
    <location>
        <begin position="77"/>
        <end position="205"/>
    </location>
</feature>
<dbReference type="PANTHER" id="PTHR45737:SF6">
    <property type="entry name" value="VON WILLEBRAND FACTOR A DOMAIN-CONTAINING PROTEIN 5A"/>
    <property type="match status" value="1"/>
</dbReference>
<dbReference type="InterPro" id="IPR022440">
    <property type="entry name" value="CHP03788"/>
</dbReference>
<dbReference type="SUPFAM" id="SSF53300">
    <property type="entry name" value="vWA-like"/>
    <property type="match status" value="1"/>
</dbReference>
<protein>
    <submittedName>
        <fullName evidence="5">Marine proteobacterial sortase target protein</fullName>
    </submittedName>
</protein>
<reference evidence="5 6" key="1">
    <citation type="submission" date="2018-01" db="EMBL/GenBank/DDBJ databases">
        <title>The draft genome sequence of Halioglobus lutimaris HF004.</title>
        <authorList>
            <person name="Du Z.-J."/>
            <person name="Shi M.-J."/>
        </authorList>
    </citation>
    <scope>NUCLEOTIDE SEQUENCE [LARGE SCALE GENOMIC DNA]</scope>
    <source>
        <strain evidence="5 6">HF004</strain>
    </source>
</reference>
<dbReference type="Gene3D" id="3.40.50.410">
    <property type="entry name" value="von Willebrand factor, type A domain"/>
    <property type="match status" value="1"/>
</dbReference>
<dbReference type="InterPro" id="IPR013694">
    <property type="entry name" value="VIT"/>
</dbReference>
<keyword evidence="2" id="KW-1133">Transmembrane helix</keyword>
<keyword evidence="2" id="KW-0472">Membrane</keyword>
<keyword evidence="6" id="KW-1185">Reference proteome</keyword>
<feature type="transmembrane region" description="Helical" evidence="2">
    <location>
        <begin position="37"/>
        <end position="59"/>
    </location>
</feature>
<accession>A0A2N5WWQ6</accession>
<sequence>MPQHRRSMEVNVTGEPTMNLPRLYRTVSRDRQRFECLSWWLCFRCLPVLLMILLSLLLLSATAVRAESVAAGDVGSGQLLLTDQQGKVHTAMTQRSRVDMRISGMVAVVRLEQVFRNETEDWMEGVYAFPLPGSSAVRFMQMKLGERRIVGKIKEKEEARKSYQKALHAGKKASLVEQQRPNLFTTRVANVAPGEEVVVELEYVQTALYQDGRFSVRLPTTITPRYMPGIPGDELRSLTVLPTHGWAVPTDQVADAPAISPLQHADPGSDVQPHNPLEIYIELDAGMPLASVDSPYHQVILNRSGQLYTLQLAAGKTEMDRDFVLNWRPVAASAPAGALFTEQVDGEFYGLLMLVPPALQQPASLPPRELIFVIDTSGSMGGVSIRQARASLGRSLQLLRQQDRFNIIEFNSDYRMLFRRAQPATSHNLQLAGEFTRHLHASGGTEMLPVLRAALSAQDDVDELVTQPPLRQVVFITDGAVGNEEALFGEIVERIGASRLFTVGIGSAPNSWFMRKAADYGRGSYTSIGEETEVDATMSNLFKRLSTPAALDIDVTWPDTAEVWPQRVPDLYAGEPLHLLVKLGSELPDQPLIVSGRVGDSDWQTSLQWPAQQSEAAPRHAGVASLWARKKIEQLLGEKHRAEDPQSLRDKVLPIALRHQLLSPYTSYVAVEEAKARPSDAALESRPVPNSRPRGQSSQPYAYPRTATTATANIWLGSLLLLIAIFVRLCRQEGEHA</sequence>
<evidence type="ECO:0000259" key="4">
    <source>
        <dbReference type="PROSITE" id="PS51468"/>
    </source>
</evidence>
<feature type="region of interest" description="Disordered" evidence="1">
    <location>
        <begin position="679"/>
        <end position="702"/>
    </location>
</feature>
<dbReference type="InterPro" id="IPR036465">
    <property type="entry name" value="vWFA_dom_sf"/>
</dbReference>
<dbReference type="AlphaFoldDB" id="A0A2N5WWQ6"/>